<sequence length="140" mass="16538">MAVCESPQPIFESFNDMHEFNDQRVQKHECTQRFGTMINHSKSRISGDLKRSRIRRREILPPISIIGRQVCFESYRSNGRLILREVKIQNQELLHAYREDGRLKLKFVQYDDDVENGQKIGYGIEADDITEKNEIREEPL</sequence>
<name>A0ACB9CWA1_CICIN</name>
<protein>
    <submittedName>
        <fullName evidence="1">Uncharacterized protein</fullName>
    </submittedName>
</protein>
<evidence type="ECO:0000313" key="2">
    <source>
        <dbReference type="Proteomes" id="UP001055811"/>
    </source>
</evidence>
<gene>
    <name evidence="1" type="ORF">L2E82_28636</name>
</gene>
<comment type="caution">
    <text evidence="1">The sequence shown here is derived from an EMBL/GenBank/DDBJ whole genome shotgun (WGS) entry which is preliminary data.</text>
</comment>
<reference evidence="2" key="1">
    <citation type="journal article" date="2022" name="Mol. Ecol. Resour.">
        <title>The genomes of chicory, endive, great burdock and yacon provide insights into Asteraceae palaeo-polyploidization history and plant inulin production.</title>
        <authorList>
            <person name="Fan W."/>
            <person name="Wang S."/>
            <person name="Wang H."/>
            <person name="Wang A."/>
            <person name="Jiang F."/>
            <person name="Liu H."/>
            <person name="Zhao H."/>
            <person name="Xu D."/>
            <person name="Zhang Y."/>
        </authorList>
    </citation>
    <scope>NUCLEOTIDE SEQUENCE [LARGE SCALE GENOMIC DNA]</scope>
    <source>
        <strain evidence="2">cv. Punajuju</strain>
    </source>
</reference>
<dbReference type="EMBL" id="CM042013">
    <property type="protein sequence ID" value="KAI3738599.1"/>
    <property type="molecule type" value="Genomic_DNA"/>
</dbReference>
<evidence type="ECO:0000313" key="1">
    <source>
        <dbReference type="EMBL" id="KAI3738599.1"/>
    </source>
</evidence>
<proteinExistence type="predicted"/>
<accession>A0ACB9CWA1</accession>
<reference evidence="1 2" key="2">
    <citation type="journal article" date="2022" name="Mol. Ecol. Resour.">
        <title>The genomes of chicory, endive, great burdock and yacon provide insights into Asteraceae paleo-polyploidization history and plant inulin production.</title>
        <authorList>
            <person name="Fan W."/>
            <person name="Wang S."/>
            <person name="Wang H."/>
            <person name="Wang A."/>
            <person name="Jiang F."/>
            <person name="Liu H."/>
            <person name="Zhao H."/>
            <person name="Xu D."/>
            <person name="Zhang Y."/>
        </authorList>
    </citation>
    <scope>NUCLEOTIDE SEQUENCE [LARGE SCALE GENOMIC DNA]</scope>
    <source>
        <strain evidence="2">cv. Punajuju</strain>
        <tissue evidence="1">Leaves</tissue>
    </source>
</reference>
<organism evidence="1 2">
    <name type="scientific">Cichorium intybus</name>
    <name type="common">Chicory</name>
    <dbReference type="NCBI Taxonomy" id="13427"/>
    <lineage>
        <taxon>Eukaryota</taxon>
        <taxon>Viridiplantae</taxon>
        <taxon>Streptophyta</taxon>
        <taxon>Embryophyta</taxon>
        <taxon>Tracheophyta</taxon>
        <taxon>Spermatophyta</taxon>
        <taxon>Magnoliopsida</taxon>
        <taxon>eudicotyledons</taxon>
        <taxon>Gunneridae</taxon>
        <taxon>Pentapetalae</taxon>
        <taxon>asterids</taxon>
        <taxon>campanulids</taxon>
        <taxon>Asterales</taxon>
        <taxon>Asteraceae</taxon>
        <taxon>Cichorioideae</taxon>
        <taxon>Cichorieae</taxon>
        <taxon>Cichoriinae</taxon>
        <taxon>Cichorium</taxon>
    </lineage>
</organism>
<dbReference type="Proteomes" id="UP001055811">
    <property type="component" value="Linkage Group LG05"/>
</dbReference>
<keyword evidence="2" id="KW-1185">Reference proteome</keyword>